<dbReference type="Pfam" id="PF00551">
    <property type="entry name" value="Formyl_trans_N"/>
    <property type="match status" value="1"/>
</dbReference>
<dbReference type="InterPro" id="IPR020806">
    <property type="entry name" value="PKS_PP-bd"/>
</dbReference>
<dbReference type="SMART" id="SM00823">
    <property type="entry name" value="PKS_PP"/>
    <property type="match status" value="1"/>
</dbReference>
<dbReference type="SUPFAM" id="SSF51679">
    <property type="entry name" value="Bacterial luciferase-like"/>
    <property type="match status" value="1"/>
</dbReference>
<name>A0A840A1P7_9CAUL</name>
<feature type="domain" description="Carrier" evidence="3">
    <location>
        <begin position="1379"/>
        <end position="1454"/>
    </location>
</feature>
<dbReference type="Gene3D" id="3.30.300.30">
    <property type="match status" value="1"/>
</dbReference>
<dbReference type="PROSITE" id="PS00455">
    <property type="entry name" value="AMP_BINDING"/>
    <property type="match status" value="1"/>
</dbReference>
<evidence type="ECO:0000259" key="3">
    <source>
        <dbReference type="PROSITE" id="PS50075"/>
    </source>
</evidence>
<dbReference type="GO" id="GO:0005737">
    <property type="term" value="C:cytoplasm"/>
    <property type="evidence" value="ECO:0007669"/>
    <property type="project" value="TreeGrafter"/>
</dbReference>
<keyword evidence="2" id="KW-0597">Phosphoprotein</keyword>
<keyword evidence="1" id="KW-0596">Phosphopantetheine</keyword>
<dbReference type="InterPro" id="IPR025110">
    <property type="entry name" value="AMP-bd_C"/>
</dbReference>
<dbReference type="Gene3D" id="3.20.20.30">
    <property type="entry name" value="Luciferase-like domain"/>
    <property type="match status" value="1"/>
</dbReference>
<dbReference type="SUPFAM" id="SSF53328">
    <property type="entry name" value="Formyltransferase"/>
    <property type="match status" value="1"/>
</dbReference>
<sequence length="1478" mass="156030">MSRPNAYFVGDGTLLIRCAEAFLETGGQVAGVASTAPQIIAWAQEQGHALLGVPAKPDLRPGGADYLFSVANLSVLGPDALAAARVMAINFHDGPLPERGGLNTPAWAILEGADEHAVTWHEMLAAVDAGRVLKSRRFAIAPNETTFSLNLRCYEAGEESFRELLTDLAAGRLEATPLSGVRGWYGRAKRPAHFGILDFRRPAAELGRTVRALDFGARRNALGLPKLLLGERLVAVRKLDRAGEGRGEPGQVLALDETSITVMAGDGAIVLSGLSGMAGEALDPMTLGVAVGAVLPAPAALEASMLRGVGASEGFWEDVLENANPLLPPFPRDHAAGPGQAALAVGQVSPQALGAAWAAWLVALTGQARVTLAMEAAAAGPALSRRFPLTVDLDPAGTAQSALAAFAQALARAQAEAPMAADLPLRLEGQAAVQAALAALAVVVAGQPNAPGADLTLSVDPPAISVRAGLHAPDVLGAMAADFSTFCNAFLGAPQAQLAALPLGGDVSASSAAGPGQNPATIHALIAAMAREISDAIAVEDGGRKLTYGELEARATRLAGALAARGARAGSVVGLYLGRSVDLVVSILAVLKTGAAYLPLDPSYPADRIAFMLEDSAAALVVADTGAALPGFLDPARVVSHTAEQDLPAVQGAPGDLAYLIYTSGSTGRPKGVMIEHRNVTNFFAGMDRVVPLERGARLLAVTSMSFDISVLELLWTLTRGATIVLQGGGGQADLPAFSLFYFAAQSGGADSYRVLFEGARFADENGFEAIWTPERHFHEFGGLYPSPAISSAALAGMTKNVKLRAGSVVAPLHHPVSIAESWALVDNLSGGRVGIAIASGWQPNDFILRPENFADRKSIALGTVETLRRLWAGEAMEFPGPDGKPVAVNIHPRPVQKEIPVWITAAGNIETFAEAGRLGCGVLTHLLGQSIEELKAKIGGYRQARAEAGFDGPGHVVLMLHTFVSEDEETVLATARQPMKSYLNSAVDLVRRASWTFPTFVSRAEAAGGSPQDILESQDLTPEELDALLDHAFERYYRQSGLFGTPETAKDIVREVTAAGVDEIACLIDFGIESETVLANLKHIRTLMSELEKDGGVGHKSSVAEDILQNGVTHLQCTPSMAAYLAADAAGRRALQQLECLMVGGEALPPDLARELRAGFSGQLLNMYGPTETTIWSSVARLDAVGERVPLGEPIANTDLSVRAPGGQVAPRQVEGELWIAGAGVSRGYWRRPELTAERFVERDGQRWYRTGDLVRMQRDGALDFLGRTDNQVKVRGHRIELGEIEAVIAESGTVRQVAVKMAEFGENDVRLLAYVTPGDTPPSERDLRARLADKLPEFMRPSQIVILERMPMTPNGKIDRKALPLPKAASERGEMVAAAGDMESAVAAIWRDALGLEEISVTENVFDLGAHSLLAVQVQRRMKQHLARDIAITDIFRFPTVRAIAAHLSSDAAPANSAADRGAARAAARLARMGRR</sequence>
<dbReference type="EMBL" id="JACIDK010000003">
    <property type="protein sequence ID" value="MBB3891583.1"/>
    <property type="molecule type" value="Genomic_DNA"/>
</dbReference>
<dbReference type="Pfam" id="PF00550">
    <property type="entry name" value="PP-binding"/>
    <property type="match status" value="1"/>
</dbReference>
<gene>
    <name evidence="4" type="ORF">GGQ61_002311</name>
</gene>
<comment type="caution">
    <text evidence="4">The sequence shown here is derived from an EMBL/GenBank/DDBJ whole genome shotgun (WGS) entry which is preliminary data.</text>
</comment>
<dbReference type="GO" id="GO:0044550">
    <property type="term" value="P:secondary metabolite biosynthetic process"/>
    <property type="evidence" value="ECO:0007669"/>
    <property type="project" value="TreeGrafter"/>
</dbReference>
<dbReference type="InterPro" id="IPR024011">
    <property type="entry name" value="Biosynth_lucif-like_mOase_dom"/>
</dbReference>
<dbReference type="NCBIfam" id="TIGR04020">
    <property type="entry name" value="seco_metab_LLM"/>
    <property type="match status" value="1"/>
</dbReference>
<dbReference type="Gene3D" id="3.40.50.12780">
    <property type="entry name" value="N-terminal domain of ligase-like"/>
    <property type="match status" value="2"/>
</dbReference>
<dbReference type="FunFam" id="3.40.50.980:FF:000001">
    <property type="entry name" value="Non-ribosomal peptide synthetase"/>
    <property type="match status" value="1"/>
</dbReference>
<dbReference type="GO" id="GO:0043041">
    <property type="term" value="P:amino acid activation for nonribosomal peptide biosynthetic process"/>
    <property type="evidence" value="ECO:0007669"/>
    <property type="project" value="TreeGrafter"/>
</dbReference>
<dbReference type="InterPro" id="IPR020845">
    <property type="entry name" value="AMP-binding_CS"/>
</dbReference>
<organism evidence="4 5">
    <name type="scientific">Phenylobacterium haematophilum</name>
    <dbReference type="NCBI Taxonomy" id="98513"/>
    <lineage>
        <taxon>Bacteria</taxon>
        <taxon>Pseudomonadati</taxon>
        <taxon>Pseudomonadota</taxon>
        <taxon>Alphaproteobacteria</taxon>
        <taxon>Caulobacterales</taxon>
        <taxon>Caulobacteraceae</taxon>
        <taxon>Phenylobacterium</taxon>
    </lineage>
</organism>
<dbReference type="GO" id="GO:0016705">
    <property type="term" value="F:oxidoreductase activity, acting on paired donors, with incorporation or reduction of molecular oxygen"/>
    <property type="evidence" value="ECO:0007669"/>
    <property type="project" value="InterPro"/>
</dbReference>
<dbReference type="GO" id="GO:0031177">
    <property type="term" value="F:phosphopantetheine binding"/>
    <property type="evidence" value="ECO:0007669"/>
    <property type="project" value="InterPro"/>
</dbReference>
<dbReference type="SUPFAM" id="SSF52777">
    <property type="entry name" value="CoA-dependent acyltransferases"/>
    <property type="match status" value="1"/>
</dbReference>
<evidence type="ECO:0000313" key="5">
    <source>
        <dbReference type="Proteomes" id="UP000530564"/>
    </source>
</evidence>
<dbReference type="InterPro" id="IPR002376">
    <property type="entry name" value="Formyl_transf_N"/>
</dbReference>
<dbReference type="InterPro" id="IPR011251">
    <property type="entry name" value="Luciferase-like_dom"/>
</dbReference>
<dbReference type="Gene3D" id="3.40.50.12230">
    <property type="match status" value="1"/>
</dbReference>
<dbReference type="CDD" id="cd08700">
    <property type="entry name" value="FMT_C_OzmH_like"/>
    <property type="match status" value="1"/>
</dbReference>
<dbReference type="InterPro" id="IPR011034">
    <property type="entry name" value="Formyl_transferase-like_C_sf"/>
</dbReference>
<dbReference type="InterPro" id="IPR042099">
    <property type="entry name" value="ANL_N_sf"/>
</dbReference>
<dbReference type="PANTHER" id="PTHR45527">
    <property type="entry name" value="NONRIBOSOMAL PEPTIDE SYNTHETASE"/>
    <property type="match status" value="1"/>
</dbReference>
<evidence type="ECO:0000313" key="4">
    <source>
        <dbReference type="EMBL" id="MBB3891583.1"/>
    </source>
</evidence>
<dbReference type="InterPro" id="IPR045851">
    <property type="entry name" value="AMP-bd_C_sf"/>
</dbReference>
<dbReference type="SUPFAM" id="SSF50486">
    <property type="entry name" value="FMT C-terminal domain-like"/>
    <property type="match status" value="1"/>
</dbReference>
<dbReference type="PROSITE" id="PS50075">
    <property type="entry name" value="CARRIER"/>
    <property type="match status" value="1"/>
</dbReference>
<dbReference type="InterPro" id="IPR036661">
    <property type="entry name" value="Luciferase-like_sf"/>
</dbReference>
<dbReference type="InterPro" id="IPR000873">
    <property type="entry name" value="AMP-dep_synth/lig_dom"/>
</dbReference>
<reference evidence="4 5" key="1">
    <citation type="submission" date="2020-08" db="EMBL/GenBank/DDBJ databases">
        <title>Genomic Encyclopedia of Type Strains, Phase IV (KMG-IV): sequencing the most valuable type-strain genomes for metagenomic binning, comparative biology and taxonomic classification.</title>
        <authorList>
            <person name="Goeker M."/>
        </authorList>
    </citation>
    <scope>NUCLEOTIDE SEQUENCE [LARGE SCALE GENOMIC DNA]</scope>
    <source>
        <strain evidence="4 5">DSM 21793</strain>
    </source>
</reference>
<dbReference type="InterPro" id="IPR036477">
    <property type="entry name" value="Formyl_transf_N_sf"/>
</dbReference>
<dbReference type="InterPro" id="IPR036736">
    <property type="entry name" value="ACP-like_sf"/>
</dbReference>
<dbReference type="Pfam" id="PF13193">
    <property type="entry name" value="AMP-binding_C"/>
    <property type="match status" value="1"/>
</dbReference>
<dbReference type="FunFam" id="3.30.300.30:FF:000010">
    <property type="entry name" value="Enterobactin synthetase component F"/>
    <property type="match status" value="1"/>
</dbReference>
<evidence type="ECO:0000256" key="1">
    <source>
        <dbReference type="ARBA" id="ARBA00022450"/>
    </source>
</evidence>
<evidence type="ECO:0000256" key="2">
    <source>
        <dbReference type="ARBA" id="ARBA00022553"/>
    </source>
</evidence>
<dbReference type="Pfam" id="PF00296">
    <property type="entry name" value="Bac_luciferase"/>
    <property type="match status" value="1"/>
</dbReference>
<accession>A0A840A1P7</accession>
<keyword evidence="5" id="KW-1185">Reference proteome</keyword>
<dbReference type="SUPFAM" id="SSF56801">
    <property type="entry name" value="Acetyl-CoA synthetase-like"/>
    <property type="match status" value="2"/>
</dbReference>
<dbReference type="PANTHER" id="PTHR45527:SF1">
    <property type="entry name" value="FATTY ACID SYNTHASE"/>
    <property type="match status" value="1"/>
</dbReference>
<protein>
    <submittedName>
        <fullName evidence="4">Natural product biosynthesis luciferase-like monooxygenase protein</fullName>
    </submittedName>
</protein>
<dbReference type="InterPro" id="IPR009081">
    <property type="entry name" value="PP-bd_ACP"/>
</dbReference>
<dbReference type="Gene3D" id="1.10.1200.10">
    <property type="entry name" value="ACP-like"/>
    <property type="match status" value="1"/>
</dbReference>
<dbReference type="Proteomes" id="UP000530564">
    <property type="component" value="Unassembled WGS sequence"/>
</dbReference>
<dbReference type="GO" id="GO:0004497">
    <property type="term" value="F:monooxygenase activity"/>
    <property type="evidence" value="ECO:0007669"/>
    <property type="project" value="UniProtKB-KW"/>
</dbReference>
<keyword evidence="4" id="KW-0503">Monooxygenase</keyword>
<keyword evidence="4" id="KW-0560">Oxidoreductase</keyword>
<dbReference type="RefSeq" id="WP_183772687.1">
    <property type="nucleotide sequence ID" value="NZ_JACIDK010000003.1"/>
</dbReference>
<dbReference type="SUPFAM" id="SSF47336">
    <property type="entry name" value="ACP-like"/>
    <property type="match status" value="1"/>
</dbReference>
<proteinExistence type="predicted"/>
<dbReference type="Pfam" id="PF00501">
    <property type="entry name" value="AMP-binding"/>
    <property type="match status" value="2"/>
</dbReference>